<dbReference type="InterPro" id="IPR000719">
    <property type="entry name" value="Prot_kinase_dom"/>
</dbReference>
<dbReference type="SUPFAM" id="SSF52058">
    <property type="entry name" value="L domain-like"/>
    <property type="match status" value="1"/>
</dbReference>
<dbReference type="AlphaFoldDB" id="A0A2G2WM84"/>
<keyword evidence="5" id="KW-0677">Repeat</keyword>
<keyword evidence="14" id="KW-1185">Reference proteome</keyword>
<proteinExistence type="predicted"/>
<dbReference type="OrthoDB" id="4062651at2759"/>
<dbReference type="EMBL" id="MLFT02000006">
    <property type="protein sequence ID" value="PHT46354.1"/>
    <property type="molecule type" value="Genomic_DNA"/>
</dbReference>
<dbReference type="Pfam" id="PF00560">
    <property type="entry name" value="LRR_1"/>
    <property type="match status" value="1"/>
</dbReference>
<sequence>MAPTASHFHLFLSSLFTLFLFVQSKLTLYPPDHAALLLVTKHLSGIGALNDNPCSSAGISCERRGVNRTQVLRVTRIVLRSYGLSGTLSPAIGKLSELKEISLSDNQLSEQIPAQILDCKKLEILELQKNRFTGKVPSKLSSLIRLRVVDFSSNELSGNLNFLEYFPNLEKLSLANNLFTGKIPLSLKSLRNLRFLNLSGNSYLEGPVPVMGQVEHLSADLTGSDIVPKRYILAENSTNQISARGPASRSANVLAPAPAPAHSRVAPVHKRSKKKRKIRSWFLGFLAGTFAGAICALLFSVFFKLVMYLIRRGKSDSSLTIYSPLIKKAEDLAFLETENGVASLEMIGKGGCGEVYRAELPGSNGKIIAIKKIMQPPMDAAEIAEEDTKALNKKMRQVKSEIQIVGQIRHRNLLPLLAHMPRPDCHYLVYEYMKNGSLQDILQQVTEGTRELDWLGRHRIAAGIAAGLEYLHINHTQRIIHRDLKPANVLLDDTMEARIADFGLAKAVPDAHTHVTTSNVAGTVGYIAPEYHQTLKFTDKCDIYSFGVVLAVLVIGKLPSDDFFQHTSEMSLVKWLRNVMTSDDPKRAIDPNLMGNGYEEQMLLVLKIACFCTMDNPKERPNSKDVRCMLTQIKH</sequence>
<keyword evidence="7 10" id="KW-0472">Membrane</keyword>
<dbReference type="Pfam" id="PF12799">
    <property type="entry name" value="LRR_4"/>
    <property type="match status" value="1"/>
</dbReference>
<comment type="subcellular location">
    <subcellularLocation>
        <location evidence="1">Membrane</location>
        <topology evidence="1">Single-pass type I membrane protein</topology>
    </subcellularLocation>
</comment>
<feature type="domain" description="Protein kinase" evidence="12">
    <location>
        <begin position="341"/>
        <end position="635"/>
    </location>
</feature>
<dbReference type="Proteomes" id="UP000224567">
    <property type="component" value="Unassembled WGS sequence"/>
</dbReference>
<evidence type="ECO:0000256" key="5">
    <source>
        <dbReference type="ARBA" id="ARBA00022737"/>
    </source>
</evidence>
<evidence type="ECO:0000256" key="2">
    <source>
        <dbReference type="ARBA" id="ARBA00022614"/>
    </source>
</evidence>
<dbReference type="PROSITE" id="PS50011">
    <property type="entry name" value="PROTEIN_KINASE_DOM"/>
    <property type="match status" value="1"/>
</dbReference>
<protein>
    <submittedName>
        <fullName evidence="13">Leucine-rich repeat receptor-like serine/threonine/tyrosine-protein kinase SOBIR1</fullName>
    </submittedName>
</protein>
<dbReference type="InterPro" id="IPR032675">
    <property type="entry name" value="LRR_dom_sf"/>
</dbReference>
<dbReference type="Gene3D" id="1.10.510.10">
    <property type="entry name" value="Transferase(Phosphotransferase) domain 1"/>
    <property type="match status" value="1"/>
</dbReference>
<reference evidence="13 14" key="1">
    <citation type="journal article" date="2017" name="Genome Biol.">
        <title>New reference genome sequences of hot pepper reveal the massive evolution of plant disease-resistance genes by retroduplication.</title>
        <authorList>
            <person name="Kim S."/>
            <person name="Park J."/>
            <person name="Yeom S.I."/>
            <person name="Kim Y.M."/>
            <person name="Seo E."/>
            <person name="Kim K.T."/>
            <person name="Kim M.S."/>
            <person name="Lee J.M."/>
            <person name="Cheong K."/>
            <person name="Shin H.S."/>
            <person name="Kim S.B."/>
            <person name="Han K."/>
            <person name="Lee J."/>
            <person name="Park M."/>
            <person name="Lee H.A."/>
            <person name="Lee H.Y."/>
            <person name="Lee Y."/>
            <person name="Oh S."/>
            <person name="Lee J.H."/>
            <person name="Choi E."/>
            <person name="Choi E."/>
            <person name="Lee S.E."/>
            <person name="Jeon J."/>
            <person name="Kim H."/>
            <person name="Choi G."/>
            <person name="Song H."/>
            <person name="Lee J."/>
            <person name="Lee S.C."/>
            <person name="Kwon J.K."/>
            <person name="Lee H.Y."/>
            <person name="Koo N."/>
            <person name="Hong Y."/>
            <person name="Kim R.W."/>
            <person name="Kang W.H."/>
            <person name="Huh J.H."/>
            <person name="Kang B.C."/>
            <person name="Yang T.J."/>
            <person name="Lee Y.H."/>
            <person name="Bennetzen J.L."/>
            <person name="Choi D."/>
        </authorList>
    </citation>
    <scope>NUCLEOTIDE SEQUENCE [LARGE SCALE GENOMIC DNA]</scope>
    <source>
        <strain evidence="14">cv. PBC81</strain>
    </source>
</reference>
<keyword evidence="9" id="KW-0325">Glycoprotein</keyword>
<evidence type="ECO:0000256" key="4">
    <source>
        <dbReference type="ARBA" id="ARBA00022729"/>
    </source>
</evidence>
<comment type="caution">
    <text evidence="13">The sequence shown here is derived from an EMBL/GenBank/DDBJ whole genome shotgun (WGS) entry which is preliminary data.</text>
</comment>
<dbReference type="SMART" id="SM00220">
    <property type="entry name" value="S_TKc"/>
    <property type="match status" value="1"/>
</dbReference>
<feature type="signal peptide" evidence="11">
    <location>
        <begin position="1"/>
        <end position="24"/>
    </location>
</feature>
<dbReference type="PANTHER" id="PTHR27000">
    <property type="entry name" value="LEUCINE-RICH REPEAT RECEPTOR-LIKE PROTEIN KINASE FAMILY PROTEIN-RELATED"/>
    <property type="match status" value="1"/>
</dbReference>
<gene>
    <name evidence="13" type="ORF">CQW23_15512</name>
</gene>
<evidence type="ECO:0000256" key="11">
    <source>
        <dbReference type="SAM" id="SignalP"/>
    </source>
</evidence>
<evidence type="ECO:0000313" key="14">
    <source>
        <dbReference type="Proteomes" id="UP000224567"/>
    </source>
</evidence>
<dbReference type="PANTHER" id="PTHR27000:SF803">
    <property type="entry name" value="RECEPTOR-LIKE PROTEIN 45"/>
    <property type="match status" value="1"/>
</dbReference>
<dbReference type="Gene3D" id="3.30.200.20">
    <property type="entry name" value="Phosphorylase Kinase, domain 1"/>
    <property type="match status" value="1"/>
</dbReference>
<evidence type="ECO:0000313" key="13">
    <source>
        <dbReference type="EMBL" id="PHT46354.1"/>
    </source>
</evidence>
<dbReference type="SUPFAM" id="SSF56112">
    <property type="entry name" value="Protein kinase-like (PK-like)"/>
    <property type="match status" value="1"/>
</dbReference>
<name>A0A2G2WM84_CAPBA</name>
<dbReference type="InterPro" id="IPR025875">
    <property type="entry name" value="Leu-rich_rpt_4"/>
</dbReference>
<dbReference type="InterPro" id="IPR008271">
    <property type="entry name" value="Ser/Thr_kinase_AS"/>
</dbReference>
<feature type="chain" id="PRO_5013955370" evidence="11">
    <location>
        <begin position="25"/>
        <end position="635"/>
    </location>
</feature>
<dbReference type="GO" id="GO:0016020">
    <property type="term" value="C:membrane"/>
    <property type="evidence" value="ECO:0007669"/>
    <property type="project" value="UniProtKB-SubCell"/>
</dbReference>
<feature type="transmembrane region" description="Helical" evidence="10">
    <location>
        <begin position="281"/>
        <end position="310"/>
    </location>
</feature>
<dbReference type="PROSITE" id="PS00108">
    <property type="entry name" value="PROTEIN_KINASE_ST"/>
    <property type="match status" value="1"/>
</dbReference>
<evidence type="ECO:0000256" key="9">
    <source>
        <dbReference type="ARBA" id="ARBA00023180"/>
    </source>
</evidence>
<dbReference type="GO" id="GO:0004672">
    <property type="term" value="F:protein kinase activity"/>
    <property type="evidence" value="ECO:0007669"/>
    <property type="project" value="InterPro"/>
</dbReference>
<keyword evidence="3 10" id="KW-0812">Transmembrane</keyword>
<keyword evidence="4 11" id="KW-0732">Signal</keyword>
<dbReference type="FunFam" id="1.10.510.10:FF:000479">
    <property type="entry name" value="Leucine-rich repeat receptor-like protein kinase"/>
    <property type="match status" value="1"/>
</dbReference>
<dbReference type="GO" id="GO:0005524">
    <property type="term" value="F:ATP binding"/>
    <property type="evidence" value="ECO:0007669"/>
    <property type="project" value="InterPro"/>
</dbReference>
<evidence type="ECO:0000256" key="6">
    <source>
        <dbReference type="ARBA" id="ARBA00022989"/>
    </source>
</evidence>
<dbReference type="InterPro" id="IPR001611">
    <property type="entry name" value="Leu-rich_rpt"/>
</dbReference>
<organism evidence="13 14">
    <name type="scientific">Capsicum baccatum</name>
    <name type="common">Peruvian pepper</name>
    <dbReference type="NCBI Taxonomy" id="33114"/>
    <lineage>
        <taxon>Eukaryota</taxon>
        <taxon>Viridiplantae</taxon>
        <taxon>Streptophyta</taxon>
        <taxon>Embryophyta</taxon>
        <taxon>Tracheophyta</taxon>
        <taxon>Spermatophyta</taxon>
        <taxon>Magnoliopsida</taxon>
        <taxon>eudicotyledons</taxon>
        <taxon>Gunneridae</taxon>
        <taxon>Pentapetalae</taxon>
        <taxon>asterids</taxon>
        <taxon>lamiids</taxon>
        <taxon>Solanales</taxon>
        <taxon>Solanaceae</taxon>
        <taxon>Solanoideae</taxon>
        <taxon>Capsiceae</taxon>
        <taxon>Capsicum</taxon>
    </lineage>
</organism>
<dbReference type="Gene3D" id="3.80.10.10">
    <property type="entry name" value="Ribonuclease Inhibitor"/>
    <property type="match status" value="2"/>
</dbReference>
<evidence type="ECO:0000256" key="7">
    <source>
        <dbReference type="ARBA" id="ARBA00023136"/>
    </source>
</evidence>
<evidence type="ECO:0000259" key="12">
    <source>
        <dbReference type="PROSITE" id="PS50011"/>
    </source>
</evidence>
<evidence type="ECO:0000256" key="1">
    <source>
        <dbReference type="ARBA" id="ARBA00004479"/>
    </source>
</evidence>
<dbReference type="FunFam" id="3.80.10.10:FF:000383">
    <property type="entry name" value="Leucine-rich repeat receptor protein kinase EMS1"/>
    <property type="match status" value="1"/>
</dbReference>
<evidence type="ECO:0000256" key="10">
    <source>
        <dbReference type="SAM" id="Phobius"/>
    </source>
</evidence>
<dbReference type="InterPro" id="IPR011009">
    <property type="entry name" value="Kinase-like_dom_sf"/>
</dbReference>
<keyword evidence="8" id="KW-0675">Receptor</keyword>
<dbReference type="FunFam" id="3.30.200.20:FF:000541">
    <property type="entry name" value="leucine-rich repeat receptor-like serine/threonine/tyrosine-protein kinase SOBIR1"/>
    <property type="match status" value="1"/>
</dbReference>
<dbReference type="Pfam" id="PF00069">
    <property type="entry name" value="Pkinase"/>
    <property type="match status" value="1"/>
</dbReference>
<keyword evidence="6 10" id="KW-1133">Transmembrane helix</keyword>
<accession>A0A2G2WM84</accession>
<evidence type="ECO:0000256" key="8">
    <source>
        <dbReference type="ARBA" id="ARBA00023170"/>
    </source>
</evidence>
<keyword evidence="2" id="KW-0433">Leucine-rich repeat</keyword>
<evidence type="ECO:0000256" key="3">
    <source>
        <dbReference type="ARBA" id="ARBA00022692"/>
    </source>
</evidence>
<reference evidence="14" key="2">
    <citation type="journal article" date="2017" name="J. Anim. Genet.">
        <title>Multiple reference genome sequences of hot pepper reveal the massive evolution of plant disease resistance genes by retroduplication.</title>
        <authorList>
            <person name="Kim S."/>
            <person name="Park J."/>
            <person name="Yeom S.-I."/>
            <person name="Kim Y.-M."/>
            <person name="Seo E."/>
            <person name="Kim K.-T."/>
            <person name="Kim M.-S."/>
            <person name="Lee J.M."/>
            <person name="Cheong K."/>
            <person name="Shin H.-S."/>
            <person name="Kim S.-B."/>
            <person name="Han K."/>
            <person name="Lee J."/>
            <person name="Park M."/>
            <person name="Lee H.-A."/>
            <person name="Lee H.-Y."/>
            <person name="Lee Y."/>
            <person name="Oh S."/>
            <person name="Lee J.H."/>
            <person name="Choi E."/>
            <person name="Choi E."/>
            <person name="Lee S.E."/>
            <person name="Jeon J."/>
            <person name="Kim H."/>
            <person name="Choi G."/>
            <person name="Song H."/>
            <person name="Lee J."/>
            <person name="Lee S.-C."/>
            <person name="Kwon J.-K."/>
            <person name="Lee H.-Y."/>
            <person name="Koo N."/>
            <person name="Hong Y."/>
            <person name="Kim R.W."/>
            <person name="Kang W.-H."/>
            <person name="Huh J.H."/>
            <person name="Kang B.-C."/>
            <person name="Yang T.-J."/>
            <person name="Lee Y.-H."/>
            <person name="Bennetzen J.L."/>
            <person name="Choi D."/>
        </authorList>
    </citation>
    <scope>NUCLEOTIDE SEQUENCE [LARGE SCALE GENOMIC DNA]</scope>
    <source>
        <strain evidence="14">cv. PBC81</strain>
    </source>
</reference>